<keyword evidence="5" id="KW-1185">Reference proteome</keyword>
<evidence type="ECO:0000256" key="2">
    <source>
        <dbReference type="ARBA" id="ARBA00022525"/>
    </source>
</evidence>
<protein>
    <submittedName>
        <fullName evidence="4">Major royal jelly protein</fullName>
    </submittedName>
</protein>
<dbReference type="InterPro" id="IPR011042">
    <property type="entry name" value="6-blade_b-propeller_TolB-like"/>
</dbReference>
<comment type="subcellular location">
    <subcellularLocation>
        <location evidence="1">Secreted</location>
    </subcellularLocation>
</comment>
<dbReference type="Pfam" id="PF03022">
    <property type="entry name" value="MRJP"/>
    <property type="match status" value="1"/>
</dbReference>
<dbReference type="AlphaFoldDB" id="A0A1Y6DD34"/>
<feature type="chain" id="PRO_5013074196" evidence="3">
    <location>
        <begin position="26"/>
        <end position="369"/>
    </location>
</feature>
<keyword evidence="3" id="KW-0732">Signal</keyword>
<dbReference type="Proteomes" id="UP000192923">
    <property type="component" value="Unassembled WGS sequence"/>
</dbReference>
<dbReference type="STRING" id="1760988.SAMN02949497_0464"/>
<evidence type="ECO:0000313" key="5">
    <source>
        <dbReference type="Proteomes" id="UP000192923"/>
    </source>
</evidence>
<evidence type="ECO:0000256" key="3">
    <source>
        <dbReference type="SAM" id="SignalP"/>
    </source>
</evidence>
<dbReference type="PANTHER" id="PTHR10009:SF18">
    <property type="entry name" value="PROTEIN YELLOW-LIKE PROTEIN"/>
    <property type="match status" value="1"/>
</dbReference>
<reference evidence="4 5" key="1">
    <citation type="submission" date="2016-12" db="EMBL/GenBank/DDBJ databases">
        <authorList>
            <person name="Song W.-J."/>
            <person name="Kurnit D.M."/>
        </authorList>
    </citation>
    <scope>NUCLEOTIDE SEQUENCE [LARGE SCALE GENOMIC DNA]</scope>
    <source>
        <strain evidence="4 5">175</strain>
    </source>
</reference>
<evidence type="ECO:0000256" key="1">
    <source>
        <dbReference type="ARBA" id="ARBA00004613"/>
    </source>
</evidence>
<organism evidence="4 5">
    <name type="scientific">Methylomagnum ishizawai</name>
    <dbReference type="NCBI Taxonomy" id="1760988"/>
    <lineage>
        <taxon>Bacteria</taxon>
        <taxon>Pseudomonadati</taxon>
        <taxon>Pseudomonadota</taxon>
        <taxon>Gammaproteobacteria</taxon>
        <taxon>Methylococcales</taxon>
        <taxon>Methylococcaceae</taxon>
        <taxon>Methylomagnum</taxon>
    </lineage>
</organism>
<dbReference type="EMBL" id="FXAM01000002">
    <property type="protein sequence ID" value="SMF97435.1"/>
    <property type="molecule type" value="Genomic_DNA"/>
</dbReference>
<gene>
    <name evidence="4" type="ORF">SAMN02949497_0464</name>
</gene>
<evidence type="ECO:0000313" key="4">
    <source>
        <dbReference type="EMBL" id="SMF97435.1"/>
    </source>
</evidence>
<dbReference type="PANTHER" id="PTHR10009">
    <property type="entry name" value="PROTEIN YELLOW-RELATED"/>
    <property type="match status" value="1"/>
</dbReference>
<dbReference type="RefSeq" id="WP_254899502.1">
    <property type="nucleotide sequence ID" value="NZ_FXAM01000002.1"/>
</dbReference>
<sequence>MPSFKQSILHAALAMALAMSVQASAEPSTYDIVARLNQGPGNVTVTETGRVIMSQHQFYEPAYSVVELKGTDAIVPFPNAALNDRTGMPGLKLDSVLGLRAAPDGVVWMLDNGMRSGVTPKLVGWDTQADRLHRVIYLPPPVTPKDQFVNDFAVDPVHRRIFISDPAGGADAALIVVDVETGAARRVLQGHPSVVPENVDLVIDGKPLQVKDAQGHWVRPHIGVNPITEDLQNEWVYFGPMHGHGLYRIKAADLADDQLPPETLSQRVERYADKPISDGISIDRDGNIYLGELAENAIGVITPDRKYRRLSQCPNLSWVDSFSFGPQGWLYAVVNKLHQSAPLNGGENLSKPPYFLIQTKPLAFGQAGR</sequence>
<dbReference type="GO" id="GO:0005576">
    <property type="term" value="C:extracellular region"/>
    <property type="evidence" value="ECO:0007669"/>
    <property type="project" value="UniProtKB-SubCell"/>
</dbReference>
<keyword evidence="2" id="KW-0964">Secreted</keyword>
<dbReference type="InterPro" id="IPR017996">
    <property type="entry name" value="MRJP/yellow-related"/>
</dbReference>
<dbReference type="Gene3D" id="2.120.10.30">
    <property type="entry name" value="TolB, C-terminal domain"/>
    <property type="match status" value="1"/>
</dbReference>
<accession>A0A1Y6DD34</accession>
<proteinExistence type="predicted"/>
<dbReference type="SUPFAM" id="SSF101898">
    <property type="entry name" value="NHL repeat"/>
    <property type="match status" value="1"/>
</dbReference>
<name>A0A1Y6DD34_9GAMM</name>
<feature type="signal peptide" evidence="3">
    <location>
        <begin position="1"/>
        <end position="25"/>
    </location>
</feature>